<evidence type="ECO:0000313" key="2">
    <source>
        <dbReference type="Proteomes" id="UP000182719"/>
    </source>
</evidence>
<feature type="non-terminal residue" evidence="1">
    <location>
        <position position="134"/>
    </location>
</feature>
<evidence type="ECO:0000313" key="1">
    <source>
        <dbReference type="EMBL" id="SEN18165.1"/>
    </source>
</evidence>
<organism evidence="1 2">
    <name type="scientific">Stigmatella aurantiaca</name>
    <dbReference type="NCBI Taxonomy" id="41"/>
    <lineage>
        <taxon>Bacteria</taxon>
        <taxon>Pseudomonadati</taxon>
        <taxon>Myxococcota</taxon>
        <taxon>Myxococcia</taxon>
        <taxon>Myxococcales</taxon>
        <taxon>Cystobacterineae</taxon>
        <taxon>Archangiaceae</taxon>
        <taxon>Stigmatella</taxon>
    </lineage>
</organism>
<reference evidence="2" key="1">
    <citation type="submission" date="2016-10" db="EMBL/GenBank/DDBJ databases">
        <authorList>
            <person name="Varghese N."/>
            <person name="Submissions S."/>
        </authorList>
    </citation>
    <scope>NUCLEOTIDE SEQUENCE [LARGE SCALE GENOMIC DNA]</scope>
    <source>
        <strain evidence="2">DSM 17044</strain>
    </source>
</reference>
<dbReference type="Proteomes" id="UP000182719">
    <property type="component" value="Unassembled WGS sequence"/>
</dbReference>
<protein>
    <submittedName>
        <fullName evidence="1">Uncharacterized protein</fullName>
    </submittedName>
</protein>
<sequence length="134" mass="14769">MPHDIQQMVYVGKEPWHGLGTPLPSNGSYEEIVHAAGFYTAEERPIFSPPMEGPIPDKKSLFREDTGEYLSTVSTGYEVVQFEEVARTLVEAAGGVRCIFHTAYALHEPRLPCGVKAEQAEGVNGTLSARRHLL</sequence>
<name>A0A1H8EF76_STIAU</name>
<accession>A0A1H8EF76</accession>
<gene>
    <name evidence="1" type="ORF">SAMN05444354_1331</name>
</gene>
<proteinExistence type="predicted"/>
<dbReference type="EMBL" id="FOAP01000033">
    <property type="protein sequence ID" value="SEN18165.1"/>
    <property type="molecule type" value="Genomic_DNA"/>
</dbReference>
<keyword evidence="2" id="KW-1185">Reference proteome</keyword>
<dbReference type="AlphaFoldDB" id="A0A1H8EF76"/>